<reference evidence="1" key="1">
    <citation type="submission" date="2016-04" db="EMBL/GenBank/DDBJ databases">
        <authorList>
            <person name="Nguyen H.D."/>
            <person name="Samba Siva P."/>
            <person name="Cullis J."/>
            <person name="Levesque C.A."/>
            <person name="Hambleton S."/>
        </authorList>
    </citation>
    <scope>NUCLEOTIDE SEQUENCE</scope>
    <source>
        <strain evidence="1">DAOMC 236416</strain>
    </source>
</reference>
<organism evidence="1 2">
    <name type="scientific">Tilletia indica</name>
    <dbReference type="NCBI Taxonomy" id="43049"/>
    <lineage>
        <taxon>Eukaryota</taxon>
        <taxon>Fungi</taxon>
        <taxon>Dikarya</taxon>
        <taxon>Basidiomycota</taxon>
        <taxon>Ustilaginomycotina</taxon>
        <taxon>Exobasidiomycetes</taxon>
        <taxon>Tilletiales</taxon>
        <taxon>Tilletiaceae</taxon>
        <taxon>Tilletia</taxon>
    </lineage>
</organism>
<keyword evidence="2" id="KW-1185">Reference proteome</keyword>
<evidence type="ECO:0000313" key="1">
    <source>
        <dbReference type="EMBL" id="KAE8256282.1"/>
    </source>
</evidence>
<name>A0A177T9M9_9BASI</name>
<dbReference type="AlphaFoldDB" id="A0A177T9M9"/>
<evidence type="ECO:0000313" key="2">
    <source>
        <dbReference type="Proteomes" id="UP000077521"/>
    </source>
</evidence>
<dbReference type="EMBL" id="LWDF02000137">
    <property type="protein sequence ID" value="KAE8256282.1"/>
    <property type="molecule type" value="Genomic_DNA"/>
</dbReference>
<protein>
    <submittedName>
        <fullName evidence="1">Uncharacterized protein</fullName>
    </submittedName>
</protein>
<gene>
    <name evidence="1" type="ORF">A4X13_0g2733</name>
</gene>
<accession>A0A177T9M9</accession>
<dbReference type="Proteomes" id="UP000077521">
    <property type="component" value="Unassembled WGS sequence"/>
</dbReference>
<comment type="caution">
    <text evidence="1">The sequence shown here is derived from an EMBL/GenBank/DDBJ whole genome shotgun (WGS) entry which is preliminary data.</text>
</comment>
<reference evidence="1" key="2">
    <citation type="journal article" date="2019" name="IMA Fungus">
        <title>Genome sequencing and comparison of five Tilletia species to identify candidate genes for the detection of regulated species infecting wheat.</title>
        <authorList>
            <person name="Nguyen H.D.T."/>
            <person name="Sultana T."/>
            <person name="Kesanakurti P."/>
            <person name="Hambleton S."/>
        </authorList>
    </citation>
    <scope>NUCLEOTIDE SEQUENCE</scope>
    <source>
        <strain evidence="1">DAOMC 236416</strain>
    </source>
</reference>
<sequence>MRFAIFASIAAVATLAAAAPAPSSEVIHLQLPFGYHTFDVAIPDWFQSQDVCPDLKVSCVKDGETVGDIGKKEFVFKGKKLCAQKDPKKNAAECNLRFPEKCLASCEAQGPLGGHGL</sequence>
<proteinExistence type="predicted"/>